<dbReference type="EMBL" id="LCWV01000003">
    <property type="protein sequence ID" value="PWI74487.1"/>
    <property type="molecule type" value="Genomic_DNA"/>
</dbReference>
<accession>A0A2U3EJ00</accession>
<feature type="compositionally biased region" description="Polar residues" evidence="1">
    <location>
        <begin position="1127"/>
        <end position="1143"/>
    </location>
</feature>
<name>A0A2U3EJ00_PURLI</name>
<feature type="region of interest" description="Disordered" evidence="1">
    <location>
        <begin position="176"/>
        <end position="202"/>
    </location>
</feature>
<feature type="compositionally biased region" description="Polar residues" evidence="1">
    <location>
        <begin position="191"/>
        <end position="202"/>
    </location>
</feature>
<organism evidence="2 3">
    <name type="scientific">Purpureocillium lilacinum</name>
    <name type="common">Paecilomyces lilacinus</name>
    <dbReference type="NCBI Taxonomy" id="33203"/>
    <lineage>
        <taxon>Eukaryota</taxon>
        <taxon>Fungi</taxon>
        <taxon>Dikarya</taxon>
        <taxon>Ascomycota</taxon>
        <taxon>Pezizomycotina</taxon>
        <taxon>Sordariomycetes</taxon>
        <taxon>Hypocreomycetidae</taxon>
        <taxon>Hypocreales</taxon>
        <taxon>Ophiocordycipitaceae</taxon>
        <taxon>Purpureocillium</taxon>
    </lineage>
</organism>
<evidence type="ECO:0000256" key="1">
    <source>
        <dbReference type="SAM" id="MobiDB-lite"/>
    </source>
</evidence>
<feature type="region of interest" description="Disordered" evidence="1">
    <location>
        <begin position="831"/>
        <end position="873"/>
    </location>
</feature>
<sequence length="1315" mass="144197">MQAMAPCRMHEYARSEPLCGAVRGAPLVDVAHDLITLTPTGVRHIVGPQFRAAVGQQRRVLAKRRLLHTGHGESIAIEKPPCRPRLAPARLRWRPTGIAEREASWQKGRDDISSWWIWWIPGPVTCHPPAALWETATSNGADLRTNTLSTNLHDAGRLDFSFSRWAARLVVVLPQSNTRHTRKTPGAPPSKSLTTRGTASSERASRFVFKTTPLGCATNGPRVMSARLASRWAVASPNALAMPVVDAAWPAARKHGAFCLAHGRPGRMRISFRRPAPKEKRTASRVEARFTIPDDSGTGTSQGSTIALDIGRRPRPRSATAIHSPQPLRCGRFMIFSKGVEANAAWLGKDRIALEATRCRFAIHMQSTILAILVAVAMLDTPCAGVPRARKLVIPGILRHQRQNSDHATARLDSRNRSQAFAWLVDITACTCHARLPSSSWVWYICIRGEGFRELWRPSARALAAGTAQDGKGGNRWARVQWKTRHRAVDSGGFCGFTTRARPLGGVACHGHEVDRYAQRPKLQMRITAPNWARMLAQPWKPLMPQAEPAAVVPLARWRAAQPETLALHKNVDGAFGRWSAMHQSPRRAGGLALMSYAAPTWFTTCRALCTEGQRVPGWRDGRDGRWASTTASWGMQWRVARGASRGWTGRRAWKRSSRPGLYQLCSAVGPRHGCMDPWMSLVQAVAVHKQAHATCISVPAPRFVPAGAPKQPRIRHIHRLRDAPVACSLSSPLFSTEAWRRAHAGSMASAKLASMRTPARLRLRQRLLLSHPQTATANRGGHLQCRDATYDAHDCPCWACHATGDHHRQASMPSRLQPRIQTARASCQSALAARPSPTASAKDLPGTRHSVRRSRNAHTEQPAQRKQRRSAASLGTPCRFACPVSSGGAAIRAAPREGDGRCFDGSTGTDHGLESAGPAGCARVSPGVVPRSLRGILIRTRGLTEQVPTYVRGTHRLNGWVRRRPRCRVSDEEPTLFHWPGGDGAADMSARMQLRRALRHFMPYEIPYVVPSICPRRPQVQYSTVPYCRQGAGTVWQVSSSLVPDLPLISAPVRACLFPAQMAACLPPLCSWIRTPPPDLHRPPPLRRYGFSSSHCRVQPITADRRQQYLDGQLETPRKNGGAAVSQASPNDTGTARRSSMSRLPLRGAPHQRLKQPGVRAMRLEAWVWRNRVRRLAAPPWQASPSVGPSFGFVLPLARSTPRSLSTLLMSGNRQLTLPNPSGIGTSPLAHRDETQQATAPPLNTLRPFAALGAIEGWLLATDTAVGPPLLGGDRIRRTAEDQGWLGLSAANDAVATTRPSTSPTVRVVIIRSQ</sequence>
<evidence type="ECO:0000313" key="2">
    <source>
        <dbReference type="EMBL" id="PWI74487.1"/>
    </source>
</evidence>
<comment type="caution">
    <text evidence="2">The sequence shown here is derived from an EMBL/GenBank/DDBJ whole genome shotgun (WGS) entry which is preliminary data.</text>
</comment>
<evidence type="ECO:0000313" key="3">
    <source>
        <dbReference type="Proteomes" id="UP000245956"/>
    </source>
</evidence>
<dbReference type="Proteomes" id="UP000245956">
    <property type="component" value="Unassembled WGS sequence"/>
</dbReference>
<proteinExistence type="predicted"/>
<reference evidence="2 3" key="1">
    <citation type="journal article" date="2016" name="Front. Microbiol.">
        <title>Genome and transcriptome sequences reveal the specific parasitism of the nematophagous Purpureocillium lilacinum 36-1.</title>
        <authorList>
            <person name="Xie J."/>
            <person name="Li S."/>
            <person name="Mo C."/>
            <person name="Xiao X."/>
            <person name="Peng D."/>
            <person name="Wang G."/>
            <person name="Xiao Y."/>
        </authorList>
    </citation>
    <scope>NUCLEOTIDE SEQUENCE [LARGE SCALE GENOMIC DNA]</scope>
    <source>
        <strain evidence="2 3">36-1</strain>
    </source>
</reference>
<protein>
    <submittedName>
        <fullName evidence="2">Uncharacterized protein</fullName>
    </submittedName>
</protein>
<gene>
    <name evidence="2" type="ORF">PCL_07801</name>
</gene>
<feature type="region of interest" description="Disordered" evidence="1">
    <location>
        <begin position="1116"/>
        <end position="1156"/>
    </location>
</feature>